<keyword evidence="11 16" id="KW-0520">NAD</keyword>
<comment type="catalytic activity">
    <reaction evidence="15 16">
        <text>a ubiquinone + NADH + 5 H(+)(in) = a ubiquinol + NAD(+) + 4 H(+)(out)</text>
        <dbReference type="Rhea" id="RHEA:29091"/>
        <dbReference type="Rhea" id="RHEA-COMP:9565"/>
        <dbReference type="Rhea" id="RHEA-COMP:9566"/>
        <dbReference type="ChEBI" id="CHEBI:15378"/>
        <dbReference type="ChEBI" id="CHEBI:16389"/>
        <dbReference type="ChEBI" id="CHEBI:17976"/>
        <dbReference type="ChEBI" id="CHEBI:57540"/>
        <dbReference type="ChEBI" id="CHEBI:57945"/>
        <dbReference type="EC" id="7.1.1.2"/>
    </reaction>
</comment>
<dbReference type="InterPro" id="IPR001457">
    <property type="entry name" value="NADH_UbQ/plastoQ_OxRdtase_su6"/>
</dbReference>
<evidence type="ECO:0000256" key="6">
    <source>
        <dbReference type="ARBA" id="ARBA00022660"/>
    </source>
</evidence>
<evidence type="ECO:0000313" key="17">
    <source>
        <dbReference type="EMBL" id="ACO83370.1"/>
    </source>
</evidence>
<feature type="transmembrane region" description="Helical" evidence="16">
    <location>
        <begin position="139"/>
        <end position="165"/>
    </location>
</feature>
<dbReference type="GeneID" id="25099112"/>
<reference evidence="17" key="1">
    <citation type="submission" date="2009-03" db="EMBL/GenBank/DDBJ databases">
        <title>Carettochelys inscupta mitochondrial DNA complete genome.</title>
        <authorList>
            <person name="Nie L."/>
            <person name="Li X."/>
        </authorList>
    </citation>
    <scope>NUCLEOTIDE SEQUENCE</scope>
</reference>
<feature type="transmembrane region" description="Helical" evidence="16">
    <location>
        <begin position="55"/>
        <end position="77"/>
    </location>
</feature>
<dbReference type="EMBL" id="FJ862792">
    <property type="protein sequence ID" value="ACO83370.1"/>
    <property type="molecule type" value="Genomic_DNA"/>
</dbReference>
<dbReference type="GO" id="GO:0031966">
    <property type="term" value="C:mitochondrial membrane"/>
    <property type="evidence" value="ECO:0007669"/>
    <property type="project" value="UniProtKB-SubCell"/>
</dbReference>
<protein>
    <recommendedName>
        <fullName evidence="4 16">NADH-ubiquinone oxidoreductase chain 6</fullName>
        <ecNumber evidence="3 16">7.1.1.2</ecNumber>
    </recommendedName>
</protein>
<evidence type="ECO:0000256" key="12">
    <source>
        <dbReference type="ARBA" id="ARBA00023075"/>
    </source>
</evidence>
<dbReference type="InterPro" id="IPR050269">
    <property type="entry name" value="ComplexI_Subunit6"/>
</dbReference>
<sequence length="176" mass="19283">MVWCIVFTFLGCVMFYGRLVWRVGLSPYYGVVGLVFGAIFGCAMLVGVGGSFVGLVLFLIYLGGMLVVFAYSIALAGDVYPLAWSGRDEVMWCVGYVVFLLLMVVVLCNEWGVGGFGMVVGGVNEMFVVRADFSGVSWFYWWGGLLLMVVGWGLFLTLFVVLSLVRGVSRCVLRAI</sequence>
<comment type="similarity">
    <text evidence="2 16">Belongs to the complex I subunit 6 family.</text>
</comment>
<evidence type="ECO:0000256" key="10">
    <source>
        <dbReference type="ARBA" id="ARBA00022989"/>
    </source>
</evidence>
<evidence type="ECO:0000256" key="16">
    <source>
        <dbReference type="RuleBase" id="RU004430"/>
    </source>
</evidence>
<keyword evidence="10 16" id="KW-1133">Transmembrane helix</keyword>
<keyword evidence="9 16" id="KW-0249">Electron transport</keyword>
<evidence type="ECO:0000256" key="4">
    <source>
        <dbReference type="ARBA" id="ARBA00021095"/>
    </source>
</evidence>
<dbReference type="KEGG" id="ciz:25099112"/>
<evidence type="ECO:0000256" key="8">
    <source>
        <dbReference type="ARBA" id="ARBA00022967"/>
    </source>
</evidence>
<keyword evidence="13 16" id="KW-0496">Mitochondrion</keyword>
<feature type="transmembrane region" description="Helical" evidence="16">
    <location>
        <begin position="27"/>
        <end position="48"/>
    </location>
</feature>
<dbReference type="CTD" id="4541"/>
<evidence type="ECO:0000256" key="13">
    <source>
        <dbReference type="ARBA" id="ARBA00023128"/>
    </source>
</evidence>
<geneLocation type="mitochondrion" evidence="17"/>
<keyword evidence="14 16" id="KW-0472">Membrane</keyword>
<dbReference type="GO" id="GO:0008137">
    <property type="term" value="F:NADH dehydrogenase (ubiquinone) activity"/>
    <property type="evidence" value="ECO:0007669"/>
    <property type="project" value="UniProtKB-UniRule"/>
</dbReference>
<dbReference type="EC" id="7.1.1.2" evidence="3 16"/>
<keyword evidence="5 16" id="KW-0813">Transport</keyword>
<evidence type="ECO:0000256" key="5">
    <source>
        <dbReference type="ARBA" id="ARBA00022448"/>
    </source>
</evidence>
<comment type="subcellular location">
    <subcellularLocation>
        <location evidence="1 16">Mitochondrion membrane</location>
        <topology evidence="1 16">Multi-pass membrane protein</topology>
    </subcellularLocation>
</comment>
<accession>D5FW33</accession>
<evidence type="ECO:0000256" key="11">
    <source>
        <dbReference type="ARBA" id="ARBA00023027"/>
    </source>
</evidence>
<proteinExistence type="inferred from homology"/>
<dbReference type="PANTHER" id="PTHR11435">
    <property type="entry name" value="NADH UBIQUINONE OXIDOREDUCTASE SUBUNIT ND6"/>
    <property type="match status" value="1"/>
</dbReference>
<evidence type="ECO:0000256" key="9">
    <source>
        <dbReference type="ARBA" id="ARBA00022982"/>
    </source>
</evidence>
<dbReference type="PANTHER" id="PTHR11435:SF1">
    <property type="entry name" value="NADH-UBIQUINONE OXIDOREDUCTASE CHAIN 6"/>
    <property type="match status" value="1"/>
</dbReference>
<evidence type="ECO:0000256" key="2">
    <source>
        <dbReference type="ARBA" id="ARBA00005698"/>
    </source>
</evidence>
<evidence type="ECO:0000256" key="1">
    <source>
        <dbReference type="ARBA" id="ARBA00004225"/>
    </source>
</evidence>
<keyword evidence="12 16" id="KW-0830">Ubiquinone</keyword>
<evidence type="ECO:0000256" key="7">
    <source>
        <dbReference type="ARBA" id="ARBA00022692"/>
    </source>
</evidence>
<keyword evidence="8 16" id="KW-1278">Translocase</keyword>
<evidence type="ECO:0000256" key="15">
    <source>
        <dbReference type="ARBA" id="ARBA00049551"/>
    </source>
</evidence>
<keyword evidence="7 16" id="KW-0812">Transmembrane</keyword>
<evidence type="ECO:0000256" key="14">
    <source>
        <dbReference type="ARBA" id="ARBA00023136"/>
    </source>
</evidence>
<name>D5FW33_CARIN</name>
<dbReference type="Pfam" id="PF00499">
    <property type="entry name" value="Oxidored_q3"/>
    <property type="match status" value="1"/>
</dbReference>
<evidence type="ECO:0000256" key="3">
    <source>
        <dbReference type="ARBA" id="ARBA00012944"/>
    </source>
</evidence>
<dbReference type="RefSeq" id="YP_003587329.1">
    <property type="nucleotide sequence ID" value="NC_014048.1"/>
</dbReference>
<dbReference type="AlphaFoldDB" id="D5FW33"/>
<organism evidence="17">
    <name type="scientific">Carettochelys insculpta</name>
    <name type="common">Pitted-shelled turtle</name>
    <dbReference type="NCBI Taxonomy" id="44489"/>
    <lineage>
        <taxon>Eukaryota</taxon>
        <taxon>Metazoa</taxon>
        <taxon>Chordata</taxon>
        <taxon>Craniata</taxon>
        <taxon>Vertebrata</taxon>
        <taxon>Euteleostomi</taxon>
        <taxon>Archelosauria</taxon>
        <taxon>Testudinata</taxon>
        <taxon>Testudines</taxon>
        <taxon>Cryptodira</taxon>
        <taxon>Trionychia</taxon>
        <taxon>Carettochelyidae</taxon>
        <taxon>Carettochelys</taxon>
    </lineage>
</organism>
<comment type="function">
    <text evidence="16">Core subunit of the mitochondrial membrane respiratory chain NADH dehydrogenase (Complex I) which catalyzes electron transfer from NADH through the respiratory chain, using ubiquinone as an electron acceptor. Essential for the catalytic activity and assembly of complex I.</text>
</comment>
<keyword evidence="6 16" id="KW-0679">Respiratory chain</keyword>